<organism evidence="6 7">
    <name type="scientific">Modestobacter roseus</name>
    <dbReference type="NCBI Taxonomy" id="1181884"/>
    <lineage>
        <taxon>Bacteria</taxon>
        <taxon>Bacillati</taxon>
        <taxon>Actinomycetota</taxon>
        <taxon>Actinomycetes</taxon>
        <taxon>Geodermatophilales</taxon>
        <taxon>Geodermatophilaceae</taxon>
        <taxon>Modestobacter</taxon>
    </lineage>
</organism>
<dbReference type="Gene3D" id="3.20.20.370">
    <property type="entry name" value="Glycoside hydrolase/deacetylase"/>
    <property type="match status" value="1"/>
</dbReference>
<dbReference type="EMBL" id="VLKF01000001">
    <property type="protein sequence ID" value="TWH71731.1"/>
    <property type="molecule type" value="Genomic_DNA"/>
</dbReference>
<feature type="region of interest" description="Disordered" evidence="3">
    <location>
        <begin position="21"/>
        <end position="58"/>
    </location>
</feature>
<evidence type="ECO:0000256" key="1">
    <source>
        <dbReference type="ARBA" id="ARBA00004613"/>
    </source>
</evidence>
<reference evidence="6 7" key="1">
    <citation type="submission" date="2019-07" db="EMBL/GenBank/DDBJ databases">
        <title>R&amp;d 2014.</title>
        <authorList>
            <person name="Klenk H.-P."/>
        </authorList>
    </citation>
    <scope>NUCLEOTIDE SEQUENCE [LARGE SCALE GENOMIC DNA]</scope>
    <source>
        <strain evidence="6 7">DSM 45764</strain>
    </source>
</reference>
<dbReference type="AlphaFoldDB" id="A0A562IL38"/>
<proteinExistence type="predicted"/>
<dbReference type="SUPFAM" id="SSF88713">
    <property type="entry name" value="Glycoside hydrolase/deacetylase"/>
    <property type="match status" value="1"/>
</dbReference>
<protein>
    <submittedName>
        <fullName evidence="6">Peptidoglycan/xylan/chitin deacetylase (PgdA/CDA1 family)</fullName>
    </submittedName>
</protein>
<accession>A0A562IL38</accession>
<dbReference type="PROSITE" id="PS51318">
    <property type="entry name" value="TAT"/>
    <property type="match status" value="1"/>
</dbReference>
<feature type="compositionally biased region" description="Low complexity" evidence="3">
    <location>
        <begin position="21"/>
        <end position="38"/>
    </location>
</feature>
<dbReference type="InterPro" id="IPR011330">
    <property type="entry name" value="Glyco_hydro/deAcase_b/a-brl"/>
</dbReference>
<dbReference type="PANTHER" id="PTHR34216:SF3">
    <property type="entry name" value="POLY-BETA-1,6-N-ACETYL-D-GLUCOSAMINE N-DEACETYLASE"/>
    <property type="match status" value="1"/>
</dbReference>
<dbReference type="Pfam" id="PF01522">
    <property type="entry name" value="Polysacc_deac_1"/>
    <property type="match status" value="1"/>
</dbReference>
<dbReference type="Proteomes" id="UP000321490">
    <property type="component" value="Unassembled WGS sequence"/>
</dbReference>
<name>A0A562IL38_9ACTN</name>
<feature type="chain" id="PRO_5022002901" evidence="4">
    <location>
        <begin position="27"/>
        <end position="289"/>
    </location>
</feature>
<evidence type="ECO:0000313" key="6">
    <source>
        <dbReference type="EMBL" id="TWH71731.1"/>
    </source>
</evidence>
<dbReference type="GO" id="GO:0005975">
    <property type="term" value="P:carbohydrate metabolic process"/>
    <property type="evidence" value="ECO:0007669"/>
    <property type="project" value="InterPro"/>
</dbReference>
<dbReference type="GO" id="GO:0016810">
    <property type="term" value="F:hydrolase activity, acting on carbon-nitrogen (but not peptide) bonds"/>
    <property type="evidence" value="ECO:0007669"/>
    <property type="project" value="InterPro"/>
</dbReference>
<dbReference type="PROSITE" id="PS51677">
    <property type="entry name" value="NODB"/>
    <property type="match status" value="1"/>
</dbReference>
<dbReference type="GO" id="GO:0005576">
    <property type="term" value="C:extracellular region"/>
    <property type="evidence" value="ECO:0007669"/>
    <property type="project" value="UniProtKB-SubCell"/>
</dbReference>
<dbReference type="PANTHER" id="PTHR34216">
    <property type="match status" value="1"/>
</dbReference>
<evidence type="ECO:0000256" key="2">
    <source>
        <dbReference type="ARBA" id="ARBA00022729"/>
    </source>
</evidence>
<evidence type="ECO:0000256" key="4">
    <source>
        <dbReference type="SAM" id="SignalP"/>
    </source>
</evidence>
<gene>
    <name evidence="6" type="ORF">JD78_00229</name>
</gene>
<sequence>MHRRHFLAAGAALALAGCSAGPARQAAGPTTSPARTTPSPEPSAEPTPTEEPPPTPGTAAEVLARSTVPVLCFHQLREHTSDDSAYARSITTPPDALRAQFTALRDGGHTPVTAPALVDHLQFGTPLPDRPVLLTFDDGSATHATVGLPMLREFGFPGAFFPMTVVLDKPNWLSSDQLRELDAAGMTIGAHSWDHQRMDRLIGDQWPEQVDQPRQTLAEVLGHPVDLLAYPHGVWNQETLTHVAAAGYRAAFQLADPTDPAQPLLTIRRIMPPPTWDGPTLLAHLDADF</sequence>
<dbReference type="InterPro" id="IPR006311">
    <property type="entry name" value="TAT_signal"/>
</dbReference>
<comment type="caution">
    <text evidence="6">The sequence shown here is derived from an EMBL/GenBank/DDBJ whole genome shotgun (WGS) entry which is preliminary data.</text>
</comment>
<feature type="domain" description="NodB homology" evidence="5">
    <location>
        <begin position="130"/>
        <end position="289"/>
    </location>
</feature>
<dbReference type="InterPro" id="IPR002509">
    <property type="entry name" value="NODB_dom"/>
</dbReference>
<dbReference type="PROSITE" id="PS51257">
    <property type="entry name" value="PROKAR_LIPOPROTEIN"/>
    <property type="match status" value="1"/>
</dbReference>
<dbReference type="OrthoDB" id="9763050at2"/>
<evidence type="ECO:0000256" key="3">
    <source>
        <dbReference type="SAM" id="MobiDB-lite"/>
    </source>
</evidence>
<dbReference type="RefSeq" id="WP_153356618.1">
    <property type="nucleotide sequence ID" value="NZ_JABGDC010000013.1"/>
</dbReference>
<dbReference type="CDD" id="cd10918">
    <property type="entry name" value="CE4_NodB_like_5s_6s"/>
    <property type="match status" value="1"/>
</dbReference>
<feature type="compositionally biased region" description="Pro residues" evidence="3">
    <location>
        <begin position="39"/>
        <end position="56"/>
    </location>
</feature>
<evidence type="ECO:0000313" key="7">
    <source>
        <dbReference type="Proteomes" id="UP000321490"/>
    </source>
</evidence>
<feature type="signal peptide" evidence="4">
    <location>
        <begin position="1"/>
        <end position="26"/>
    </location>
</feature>
<comment type="subcellular location">
    <subcellularLocation>
        <location evidence="1">Secreted</location>
    </subcellularLocation>
</comment>
<keyword evidence="2 4" id="KW-0732">Signal</keyword>
<dbReference type="InterPro" id="IPR051398">
    <property type="entry name" value="Polysacch_Deacetylase"/>
</dbReference>
<keyword evidence="7" id="KW-1185">Reference proteome</keyword>
<evidence type="ECO:0000259" key="5">
    <source>
        <dbReference type="PROSITE" id="PS51677"/>
    </source>
</evidence>